<proteinExistence type="predicted"/>
<dbReference type="AlphaFoldDB" id="A5B8N6"/>
<dbReference type="EMBL" id="AM450488">
    <property type="protein sequence ID" value="CAN72100.1"/>
    <property type="molecule type" value="Genomic_DNA"/>
</dbReference>
<accession>A5B8N6</accession>
<organism evidence="1">
    <name type="scientific">Vitis vinifera</name>
    <name type="common">Grape</name>
    <dbReference type="NCBI Taxonomy" id="29760"/>
    <lineage>
        <taxon>Eukaryota</taxon>
        <taxon>Viridiplantae</taxon>
        <taxon>Streptophyta</taxon>
        <taxon>Embryophyta</taxon>
        <taxon>Tracheophyta</taxon>
        <taxon>Spermatophyta</taxon>
        <taxon>Magnoliopsida</taxon>
        <taxon>eudicotyledons</taxon>
        <taxon>Gunneridae</taxon>
        <taxon>Pentapetalae</taxon>
        <taxon>rosids</taxon>
        <taxon>Vitales</taxon>
        <taxon>Vitaceae</taxon>
        <taxon>Viteae</taxon>
        <taxon>Vitis</taxon>
    </lineage>
</organism>
<evidence type="ECO:0000313" key="1">
    <source>
        <dbReference type="EMBL" id="CAN72100.1"/>
    </source>
</evidence>
<evidence type="ECO:0008006" key="2">
    <source>
        <dbReference type="Google" id="ProtNLM"/>
    </source>
</evidence>
<gene>
    <name evidence="1" type="ORF">VITISV_021729</name>
</gene>
<name>A5B8N6_VITVI</name>
<sequence>MEAKYIVVGSCYTHLIWMKKMFSDYDIEQDTMNVMCDNRTAINISKNLFFHSQTKYIEIQHHFIRDFIEDKETSGAHSNTVQNGCFPIRVGGYQMIRIRLFGEVKTPPLPSGVRIPDVNIRGWKVRGSRVQNGGAHLGVHGGTHPGVHGGSRVQILPEWDVVRMKR</sequence>
<dbReference type="CDD" id="cd09272">
    <property type="entry name" value="RNase_HI_RT_Ty1"/>
    <property type="match status" value="1"/>
</dbReference>
<reference evidence="1" key="1">
    <citation type="journal article" date="2007" name="PLoS ONE">
        <title>The first genome sequence of an elite grapevine cultivar (Pinot noir Vitis vinifera L.): coping with a highly heterozygous genome.</title>
        <authorList>
            <person name="Velasco R."/>
            <person name="Zharkikh A."/>
            <person name="Troggio M."/>
            <person name="Cartwright D.A."/>
            <person name="Cestaro A."/>
            <person name="Pruss D."/>
            <person name="Pindo M."/>
            <person name="FitzGerald L.M."/>
            <person name="Vezzulli S."/>
            <person name="Reid J."/>
            <person name="Malacarne G."/>
            <person name="Iliev D."/>
            <person name="Coppola G."/>
            <person name="Wardell B."/>
            <person name="Micheletti D."/>
            <person name="Macalma T."/>
            <person name="Facci M."/>
            <person name="Mitchell J.T."/>
            <person name="Perazzolli M."/>
            <person name="Eldredge G."/>
            <person name="Gatto P."/>
            <person name="Oyzerski R."/>
            <person name="Moretto M."/>
            <person name="Gutin N."/>
            <person name="Stefanini M."/>
            <person name="Chen Y."/>
            <person name="Segala C."/>
            <person name="Davenport C."/>
            <person name="Dematte L."/>
            <person name="Mraz A."/>
            <person name="Battilana J."/>
            <person name="Stormo K."/>
            <person name="Costa F."/>
            <person name="Tao Q."/>
            <person name="Si-Ammour A."/>
            <person name="Harkins T."/>
            <person name="Lackey A."/>
            <person name="Perbost C."/>
            <person name="Taillon B."/>
            <person name="Stella A."/>
            <person name="Solovyev V."/>
            <person name="Fawcett J.A."/>
            <person name="Sterck L."/>
            <person name="Vandepoele K."/>
            <person name="Grando S.M."/>
            <person name="Toppo S."/>
            <person name="Moser C."/>
            <person name="Lanchbury J."/>
            <person name="Bogden R."/>
            <person name="Skolnick M."/>
            <person name="Sgaramella V."/>
            <person name="Bhatnagar S.K."/>
            <person name="Fontana P."/>
            <person name="Gutin A."/>
            <person name="Van de Peer Y."/>
            <person name="Salamini F."/>
            <person name="Viola R."/>
        </authorList>
    </citation>
    <scope>NUCLEOTIDE SEQUENCE</scope>
</reference>
<protein>
    <recommendedName>
        <fullName evidence="2">Retrovirus-related Pol polyprotein from transposon TNT 1-94</fullName>
    </recommendedName>
</protein>